<organism evidence="2 3">
    <name type="scientific">Solea senegalensis</name>
    <name type="common">Senegalese sole</name>
    <dbReference type="NCBI Taxonomy" id="28829"/>
    <lineage>
        <taxon>Eukaryota</taxon>
        <taxon>Metazoa</taxon>
        <taxon>Chordata</taxon>
        <taxon>Craniata</taxon>
        <taxon>Vertebrata</taxon>
        <taxon>Euteleostomi</taxon>
        <taxon>Actinopterygii</taxon>
        <taxon>Neopterygii</taxon>
        <taxon>Teleostei</taxon>
        <taxon>Neoteleostei</taxon>
        <taxon>Acanthomorphata</taxon>
        <taxon>Carangaria</taxon>
        <taxon>Pleuronectiformes</taxon>
        <taxon>Pleuronectoidei</taxon>
        <taxon>Soleidae</taxon>
        <taxon>Solea</taxon>
    </lineage>
</organism>
<comment type="caution">
    <text evidence="2">The sequence shown here is derived from an EMBL/GenBank/DDBJ whole genome shotgun (WGS) entry which is preliminary data.</text>
</comment>
<accession>A0AAV6PP74</accession>
<dbReference type="AlphaFoldDB" id="A0AAV6PP74"/>
<reference evidence="2 3" key="1">
    <citation type="journal article" date="2021" name="Sci. Rep.">
        <title>Chromosome anchoring in Senegalese sole (Solea senegalensis) reveals sex-associated markers and genome rearrangements in flatfish.</title>
        <authorList>
            <person name="Guerrero-Cozar I."/>
            <person name="Gomez-Garrido J."/>
            <person name="Berbel C."/>
            <person name="Martinez-Blanch J.F."/>
            <person name="Alioto T."/>
            <person name="Claros M.G."/>
            <person name="Gagnaire P.A."/>
            <person name="Manchado M."/>
        </authorList>
    </citation>
    <scope>NUCLEOTIDE SEQUENCE [LARGE SCALE GENOMIC DNA]</scope>
    <source>
        <strain evidence="2">Sse05_10M</strain>
    </source>
</reference>
<evidence type="ECO:0000313" key="2">
    <source>
        <dbReference type="EMBL" id="KAG7474487.1"/>
    </source>
</evidence>
<evidence type="ECO:0000256" key="1">
    <source>
        <dbReference type="SAM" id="MobiDB-lite"/>
    </source>
</evidence>
<sequence>MSTVMSSDTDRTDGSLARWTEDGVSPGVQHERVTDRLRTLSEKLSVCDTVLNDLKDLSDILVRKSLQDLTLPSQK</sequence>
<dbReference type="Proteomes" id="UP000693946">
    <property type="component" value="Linkage Group LG9"/>
</dbReference>
<keyword evidence="3" id="KW-1185">Reference proteome</keyword>
<evidence type="ECO:0000313" key="3">
    <source>
        <dbReference type="Proteomes" id="UP000693946"/>
    </source>
</evidence>
<name>A0AAV6PP74_SOLSE</name>
<proteinExistence type="predicted"/>
<protein>
    <submittedName>
        <fullName evidence="2">Uncharacterized protein</fullName>
    </submittedName>
</protein>
<feature type="region of interest" description="Disordered" evidence="1">
    <location>
        <begin position="1"/>
        <end position="23"/>
    </location>
</feature>
<gene>
    <name evidence="2" type="ORF">JOB18_010081</name>
</gene>
<dbReference type="EMBL" id="JAGKHQ010000021">
    <property type="protein sequence ID" value="KAG7474487.1"/>
    <property type="molecule type" value="Genomic_DNA"/>
</dbReference>